<feature type="compositionally biased region" description="Polar residues" evidence="3">
    <location>
        <begin position="631"/>
        <end position="647"/>
    </location>
</feature>
<feature type="compositionally biased region" description="Basic and acidic residues" evidence="3">
    <location>
        <begin position="604"/>
        <end position="613"/>
    </location>
</feature>
<evidence type="ECO:0000313" key="6">
    <source>
        <dbReference type="Proteomes" id="UP001314263"/>
    </source>
</evidence>
<organism evidence="5 6">
    <name type="scientific">Coccomyxa viridis</name>
    <dbReference type="NCBI Taxonomy" id="1274662"/>
    <lineage>
        <taxon>Eukaryota</taxon>
        <taxon>Viridiplantae</taxon>
        <taxon>Chlorophyta</taxon>
        <taxon>core chlorophytes</taxon>
        <taxon>Trebouxiophyceae</taxon>
        <taxon>Trebouxiophyceae incertae sedis</taxon>
        <taxon>Coccomyxaceae</taxon>
        <taxon>Coccomyxa</taxon>
    </lineage>
</organism>
<feature type="compositionally biased region" description="Polar residues" evidence="3">
    <location>
        <begin position="454"/>
        <end position="470"/>
    </location>
</feature>
<keyword evidence="2" id="KW-0175">Coiled coil</keyword>
<feature type="compositionally biased region" description="Polar residues" evidence="3">
    <location>
        <begin position="414"/>
        <end position="424"/>
    </location>
</feature>
<feature type="compositionally biased region" description="Low complexity" evidence="3">
    <location>
        <begin position="1303"/>
        <end position="1324"/>
    </location>
</feature>
<dbReference type="Pfam" id="PF02181">
    <property type="entry name" value="FH2"/>
    <property type="match status" value="1"/>
</dbReference>
<feature type="compositionally biased region" description="Polar residues" evidence="3">
    <location>
        <begin position="516"/>
        <end position="525"/>
    </location>
</feature>
<proteinExistence type="inferred from homology"/>
<evidence type="ECO:0000256" key="2">
    <source>
        <dbReference type="SAM" id="Coils"/>
    </source>
</evidence>
<accession>A0AAV1I6C2</accession>
<dbReference type="Proteomes" id="UP001314263">
    <property type="component" value="Unassembled WGS sequence"/>
</dbReference>
<dbReference type="InterPro" id="IPR015425">
    <property type="entry name" value="FH2_Formin"/>
</dbReference>
<evidence type="ECO:0000313" key="5">
    <source>
        <dbReference type="EMBL" id="CAK0781825.1"/>
    </source>
</evidence>
<keyword evidence="6" id="KW-1185">Reference proteome</keyword>
<protein>
    <recommendedName>
        <fullName evidence="1">Formin-like protein</fullName>
    </recommendedName>
</protein>
<dbReference type="SMART" id="SM00498">
    <property type="entry name" value="FH2"/>
    <property type="match status" value="1"/>
</dbReference>
<evidence type="ECO:0000256" key="1">
    <source>
        <dbReference type="RuleBase" id="RU361260"/>
    </source>
</evidence>
<feature type="domain" description="FH2" evidence="4">
    <location>
        <begin position="891"/>
        <end position="1285"/>
    </location>
</feature>
<dbReference type="PANTHER" id="PTHR45725">
    <property type="entry name" value="FORMIN HOMOLOGY 2 FAMILY MEMBER"/>
    <property type="match status" value="1"/>
</dbReference>
<feature type="coiled-coil region" evidence="2">
    <location>
        <begin position="1225"/>
        <end position="1252"/>
    </location>
</feature>
<gene>
    <name evidence="5" type="ORF">CVIRNUC_005480</name>
</gene>
<feature type="compositionally biased region" description="Basic and acidic residues" evidence="3">
    <location>
        <begin position="403"/>
        <end position="413"/>
    </location>
</feature>
<dbReference type="SUPFAM" id="SSF101447">
    <property type="entry name" value="Formin homology 2 domain (FH2 domain)"/>
    <property type="match status" value="1"/>
</dbReference>
<dbReference type="InterPro" id="IPR051425">
    <property type="entry name" value="Formin_Homology"/>
</dbReference>
<reference evidence="5 6" key="1">
    <citation type="submission" date="2023-10" db="EMBL/GenBank/DDBJ databases">
        <authorList>
            <person name="Maclean D."/>
            <person name="Macfadyen A."/>
        </authorList>
    </citation>
    <scope>NUCLEOTIDE SEQUENCE [LARGE SCALE GENOMIC DNA]</scope>
</reference>
<feature type="compositionally biased region" description="Pro residues" evidence="3">
    <location>
        <begin position="1368"/>
        <end position="1379"/>
    </location>
</feature>
<feature type="compositionally biased region" description="Low complexity" evidence="3">
    <location>
        <begin position="830"/>
        <end position="839"/>
    </location>
</feature>
<feature type="region of interest" description="Disordered" evidence="3">
    <location>
        <begin position="1264"/>
        <end position="1290"/>
    </location>
</feature>
<feature type="region of interest" description="Disordered" evidence="3">
    <location>
        <begin position="1303"/>
        <end position="1499"/>
    </location>
</feature>
<feature type="compositionally biased region" description="Pro residues" evidence="3">
    <location>
        <begin position="1390"/>
        <end position="1419"/>
    </location>
</feature>
<dbReference type="EMBL" id="CAUYUE010000006">
    <property type="protein sequence ID" value="CAK0781825.1"/>
    <property type="molecule type" value="Genomic_DNA"/>
</dbReference>
<feature type="region of interest" description="Disordered" evidence="3">
    <location>
        <begin position="1131"/>
        <end position="1172"/>
    </location>
</feature>
<comment type="caution">
    <text evidence="5">The sequence shown here is derived from an EMBL/GenBank/DDBJ whole genome shotgun (WGS) entry which is preliminary data.</text>
</comment>
<evidence type="ECO:0000256" key="3">
    <source>
        <dbReference type="SAM" id="MobiDB-lite"/>
    </source>
</evidence>
<feature type="compositionally biased region" description="Polar residues" evidence="3">
    <location>
        <begin position="1141"/>
        <end position="1155"/>
    </location>
</feature>
<feature type="region of interest" description="Disordered" evidence="3">
    <location>
        <begin position="314"/>
        <end position="891"/>
    </location>
</feature>
<dbReference type="InterPro" id="IPR042201">
    <property type="entry name" value="FH2_Formin_sf"/>
</dbReference>
<feature type="compositionally biased region" description="Basic and acidic residues" evidence="3">
    <location>
        <begin position="504"/>
        <end position="515"/>
    </location>
</feature>
<feature type="compositionally biased region" description="Low complexity" evidence="3">
    <location>
        <begin position="344"/>
        <end position="362"/>
    </location>
</feature>
<comment type="similarity">
    <text evidence="1">Belongs to the formin-like family.</text>
</comment>
<dbReference type="PANTHER" id="PTHR45725:SF1">
    <property type="entry name" value="DISHEVELLED ASSOCIATED ACTIVATOR OF MORPHOGENESIS, ISOFORM D"/>
    <property type="match status" value="1"/>
</dbReference>
<dbReference type="Gene3D" id="1.20.58.2220">
    <property type="entry name" value="Formin, FH2 domain"/>
    <property type="match status" value="2"/>
</dbReference>
<dbReference type="PROSITE" id="PS51444">
    <property type="entry name" value="FH2"/>
    <property type="match status" value="1"/>
</dbReference>
<feature type="compositionally biased region" description="Pro residues" evidence="3">
    <location>
        <begin position="1426"/>
        <end position="1438"/>
    </location>
</feature>
<feature type="compositionally biased region" description="Basic and acidic residues" evidence="3">
    <location>
        <begin position="664"/>
        <end position="676"/>
    </location>
</feature>
<feature type="compositionally biased region" description="Pro residues" evidence="3">
    <location>
        <begin position="840"/>
        <end position="891"/>
    </location>
</feature>
<sequence>MKMLAAIQVLHTRSCSGMGTYFMRFLAACYLCFNMDYNTVLMALASLPPIMPARRMPSGALPPGTPVAGSGKGQSGSFRGPFAGPAQERYGSYLGKVLYAPELPKPENATVLLSQVVINGLDKLNTSAGNSMGEGGSLWEEDDLAPFIVVFQYGRSVWAGFPVTREGMVPFDVNVPVSGDIVIGIWFGAYNLGQRLHSRPAAAYAFHTAWFEDRQVERVTMHQMDAADPALFPPEAQRDFFIDLKVKPYAAKQGLIQPKDADADGEVLAGDVVWMREKWRELMVKFYGQEPTPMPSPQQPPGMDDVVAEMRERLKAGSPVPRKRTHRVRGASLSPRGKGETEVAQAGESGDGSAAAAGEQQGTPGKPEEEADSSAPLSPVSELSPRESGLSPRGSRDGAGGEGRQRMPRERRSSGSVPDSTPQSGKKRGRGDDICRRSSDRGGAGGRLSGAGSVHSSQDSLSVAGSQAQRSLAPELEQLSAAGSLHGSQQSLPRHGAPGQSAADLDRLGSQHDSLDSLSLAGQQQSRKDAVPESGQASTVSEDGTAEGMGNGQTATDLAGSGALPGSQGVLQGVSAPASSTSSLFGNDGGRIRLTLSFDGARPPQHDSAESRGRSAAGGTQGTVEEAQHDSAGSQAALSQRNEQQAARTGGAEGPVSKTGKPADTARRKDTADEGVGRQQRGTVDGAVLEDSLEGPRPCSHAHLDSVPLPDGAVLDGHSPRKKHAPRATVDVHASAEHQSTRGRKAAVPGAEHIGRLGEDPALPDGIHLEGSSLRKTHLSKAPGDVTGEVRGSDEDESSMGQKAEAAAGKDGTGSVPQAFANRSAHKPEAQPAVKARAPPKAPPPPPAPPPRATKPAPLPPAPPAKPKQAPPPPPKAAPPPPVLAKTPPPVPLARKPAVKLRPFFWNKLPWKPDHIWARVPPGILSEEQLSALEALFPQTAPSPQAKVAARKSTGPAARQQQGLAKVIPISRANNVSIMLTQFSSFRAGPHGIRRALVTGTALSLERLSLLLQISPKEDEVKALQKYSGPVEELSPPEQFLLIMSSVPRLNEKIHLLMLMHQFENLLKSARSAVSCVERACKQIRGSDRLAHVLSAVLATGNVLNADTHRGGALAIKLDSLQKMSDVKISKDAKAGLSPQKDPSTPSAARNSSSADDGGRSPRSPRSPGLQPLTIPEVATLLEFVAWVVFCEVPPSARSANWFKGRGGFLADQLEAVREASIRIQAKMQDTLKALSRGLEDARTEQQTAEEAGRRMVVLQMACSEPGRAPGDPTSSQKAPGPPAGKISSSAAASALAARIGGGAKAAPPAQPLAAAGTPQAPAANAPPPPPPPPGKRGVSSLPNGQLNGPAKQLSNGELALRNGPARAAPPPAPPPPPRQLGSVGSKAAPAPPPPPPPAKPSSPAGRAPPPPPPPPPKPASAASKAPPPPAPPPPPMPGKKSPSLGALPPPAPPPPPRPPRKGPPAAPGAGPPPPPPPKKPAAPGPAKSANAGSLAEQVAARARKAAGITDMPAAERGDERLVRIELLAAPAAEEEASFAGVLSAFLARATGSLKEVATRGEATQAVLSELTSFLGEPADADPAHSFGLVWAFVVAFDRAFVKVAKACFKDSALLEELEEANAHLKKAKHRTGSAPALTDH</sequence>
<feature type="compositionally biased region" description="Pro residues" evidence="3">
    <location>
        <begin position="1325"/>
        <end position="1335"/>
    </location>
</feature>
<name>A0AAV1I6C2_9CHLO</name>
<feature type="compositionally biased region" description="Pro residues" evidence="3">
    <location>
        <begin position="1448"/>
        <end position="1484"/>
    </location>
</feature>
<evidence type="ECO:0000259" key="4">
    <source>
        <dbReference type="PROSITE" id="PS51444"/>
    </source>
</evidence>
<feature type="compositionally biased region" description="Basic and acidic residues" evidence="3">
    <location>
        <begin position="430"/>
        <end position="440"/>
    </location>
</feature>